<dbReference type="InterPro" id="IPR036322">
    <property type="entry name" value="WD40_repeat_dom_sf"/>
</dbReference>
<dbReference type="RefSeq" id="WP_202912473.1">
    <property type="nucleotide sequence ID" value="NZ_SUME01000016.1"/>
</dbReference>
<sequence>MLRKLASCILFLVLAAVGSVYGQVKIGDGTAQGDNAVPNPNAVLDLSSMQRGVLFPRVELTAVVNPAPLTEHVAGMMVYNTSTQNDVVPAIYYNDGTKWVFVGAMQGSNVSYDPATYVITYVDSGGNPQTINLVQAIKGNETKTLLIKESEGRYVFYNEASIDETGNPITGAGVVIDIPASVINQFEEVVNGGPVTVNGTTYNTIEEYIENIVAANETNTTLIDNNDGTYTYTSEDGTVTVVDVPASVINQFEEVVNGGPVTVGGNTYTSIEEYIENIVAANETNTTLIDNNDGTYTYTSEDGTVTVVDVPASVINQFEEVVNGGPVTVNGNTYTSIEEYIENIVAANETNTTLIDNNDGTYTYTSEDGTVTVVDVPASVINQFEEVVNGGPVTVNGTTYNTIEEYIENIVAANETNTTLIDNNDGTYTYTSEDGTVTVVDVPASVINQFEEVVNGGPVTVGGNTYTSIEEYIENIVAANETNTTLIDNNDGTYTYTSEDGTVTVVDVPASVI</sequence>
<dbReference type="AlphaFoldDB" id="A0A4U0N8W1"/>
<name>A0A4U0N8W1_9SPHI</name>
<evidence type="ECO:0000313" key="2">
    <source>
        <dbReference type="EMBL" id="TJZ49882.1"/>
    </source>
</evidence>
<keyword evidence="1" id="KW-0732">Signal</keyword>
<gene>
    <name evidence="2" type="ORF">FAZ15_22135</name>
</gene>
<dbReference type="SUPFAM" id="SSF50978">
    <property type="entry name" value="WD40 repeat-like"/>
    <property type="match status" value="1"/>
</dbReference>
<reference evidence="2 3" key="1">
    <citation type="submission" date="2019-04" db="EMBL/GenBank/DDBJ databases">
        <title>Sphingobacterium olei sp. nov., isolated from oil-contaminated soil.</title>
        <authorList>
            <person name="Liu B."/>
        </authorList>
    </citation>
    <scope>NUCLEOTIDE SEQUENCE [LARGE SCALE GENOMIC DNA]</scope>
    <source>
        <strain evidence="2 3">HAL-9</strain>
    </source>
</reference>
<organism evidence="2 3">
    <name type="scientific">Sphingobacterium olei</name>
    <dbReference type="NCBI Taxonomy" id="2571155"/>
    <lineage>
        <taxon>Bacteria</taxon>
        <taxon>Pseudomonadati</taxon>
        <taxon>Bacteroidota</taxon>
        <taxon>Sphingobacteriia</taxon>
        <taxon>Sphingobacteriales</taxon>
        <taxon>Sphingobacteriaceae</taxon>
        <taxon>Sphingobacterium</taxon>
    </lineage>
</organism>
<comment type="caution">
    <text evidence="2">The sequence shown here is derived from an EMBL/GenBank/DDBJ whole genome shotgun (WGS) entry which is preliminary data.</text>
</comment>
<accession>A0A4U0N8W1</accession>
<protein>
    <submittedName>
        <fullName evidence="2">Uncharacterized protein</fullName>
    </submittedName>
</protein>
<feature type="non-terminal residue" evidence="2">
    <location>
        <position position="513"/>
    </location>
</feature>
<proteinExistence type="predicted"/>
<feature type="chain" id="PRO_5020931275" evidence="1">
    <location>
        <begin position="23"/>
        <end position="513"/>
    </location>
</feature>
<evidence type="ECO:0000256" key="1">
    <source>
        <dbReference type="SAM" id="SignalP"/>
    </source>
</evidence>
<keyword evidence="3" id="KW-1185">Reference proteome</keyword>
<feature type="signal peptide" evidence="1">
    <location>
        <begin position="1"/>
        <end position="22"/>
    </location>
</feature>
<dbReference type="EMBL" id="SUME01000016">
    <property type="protein sequence ID" value="TJZ49882.1"/>
    <property type="molecule type" value="Genomic_DNA"/>
</dbReference>
<evidence type="ECO:0000313" key="3">
    <source>
        <dbReference type="Proteomes" id="UP000306808"/>
    </source>
</evidence>
<dbReference type="Proteomes" id="UP000306808">
    <property type="component" value="Unassembled WGS sequence"/>
</dbReference>